<dbReference type="GO" id="GO:0005829">
    <property type="term" value="C:cytosol"/>
    <property type="evidence" value="ECO:0007669"/>
    <property type="project" value="TreeGrafter"/>
</dbReference>
<accession>D5RJN7</accession>
<dbReference type="FunFam" id="3.30.420.10:FF:000045">
    <property type="entry name" value="3'-5' exonuclease DinG"/>
    <property type="match status" value="1"/>
</dbReference>
<comment type="caution">
    <text evidence="4">The sequence shown here is derived from an EMBL/GenBank/DDBJ whole genome shotgun (WGS) entry which is preliminary data.</text>
</comment>
<dbReference type="SMART" id="SM00479">
    <property type="entry name" value="EXOIII"/>
    <property type="match status" value="1"/>
</dbReference>
<gene>
    <name evidence="4" type="ORF">HMPREF0731_1297</name>
</gene>
<comment type="function">
    <text evidence="1">DNA polymerase III is a complex, multichain enzyme responsible for most of the replicative synthesis in bacteria. The epsilon subunit contain the editing function and is a proofreading 3'-5' exonuclease.</text>
</comment>
<dbReference type="PANTHER" id="PTHR30231:SF37">
    <property type="entry name" value="EXODEOXYRIBONUCLEASE 10"/>
    <property type="match status" value="1"/>
</dbReference>
<evidence type="ECO:0000313" key="4">
    <source>
        <dbReference type="EMBL" id="EFH12483.1"/>
    </source>
</evidence>
<feature type="domain" description="Exonuclease" evidence="3">
    <location>
        <begin position="51"/>
        <end position="214"/>
    </location>
</feature>
<dbReference type="Gene3D" id="3.30.420.10">
    <property type="entry name" value="Ribonuclease H-like superfamily/Ribonuclease H"/>
    <property type="match status" value="1"/>
</dbReference>
<evidence type="ECO:0000256" key="2">
    <source>
        <dbReference type="ARBA" id="ARBA00026073"/>
    </source>
</evidence>
<dbReference type="OrthoDB" id="7427781at2"/>
<evidence type="ECO:0000256" key="1">
    <source>
        <dbReference type="ARBA" id="ARBA00025483"/>
    </source>
</evidence>
<dbReference type="GO" id="GO:0003676">
    <property type="term" value="F:nucleic acid binding"/>
    <property type="evidence" value="ECO:0007669"/>
    <property type="project" value="InterPro"/>
</dbReference>
<dbReference type="InterPro" id="IPR012337">
    <property type="entry name" value="RNaseH-like_sf"/>
</dbReference>
<dbReference type="CDD" id="cd06127">
    <property type="entry name" value="DEDDh"/>
    <property type="match status" value="1"/>
</dbReference>
<dbReference type="InterPro" id="IPR036397">
    <property type="entry name" value="RNaseH_sf"/>
</dbReference>
<dbReference type="InterPro" id="IPR013520">
    <property type="entry name" value="Ribonucl_H"/>
</dbReference>
<name>D5RJN7_9PROT</name>
<evidence type="ECO:0000259" key="3">
    <source>
        <dbReference type="SMART" id="SM00479"/>
    </source>
</evidence>
<dbReference type="PANTHER" id="PTHR30231">
    <property type="entry name" value="DNA POLYMERASE III SUBUNIT EPSILON"/>
    <property type="match status" value="1"/>
</dbReference>
<dbReference type="RefSeq" id="WP_007005146.1">
    <property type="nucleotide sequence ID" value="NZ_GG770781.1"/>
</dbReference>
<comment type="subunit">
    <text evidence="2">DNA polymerase III contains a core (composed of alpha, epsilon and theta chains) that associates with a tau subunit. This core dimerizes to form the POLIII' complex. PolIII' associates with the gamma complex (composed of gamma, delta, delta', psi and chi chains) and with the beta chain to form the complete DNA polymerase III complex.</text>
</comment>
<dbReference type="HOGENOM" id="CLU_062227_0_0_5"/>
<sequence length="304" mass="33156">MPLDAPPPPDPAALEAMAAALEASGEYRVLRRIAPRPSLPVPQGAATRLGLVLDVETTGLDHGQDEIIELAMLPFTYGLDGTLYSVGEAFSRLRQPARPIPPEVTALTGLTDAMVAGQSFTPEEVAAFIGPAALVIAHNAGFDRRFAEAFCPDFAAKPWACSLHGVDWAAEGFEGRRLGDLAARHGLFFDGHRAVHDCQATLEILARPLPRSGVPALVRLLEAARRPSWRIWAEGAPFAAKDRLKARGYRWNGEANGRPRAWYIEVAEEQLEAETAFLRSEIYAGEVDVPMRRLTALERFSERG</sequence>
<dbReference type="Proteomes" id="UP000005324">
    <property type="component" value="Unassembled WGS sequence"/>
</dbReference>
<keyword evidence="5" id="KW-1185">Reference proteome</keyword>
<dbReference type="AlphaFoldDB" id="D5RJN7"/>
<dbReference type="SUPFAM" id="SSF53098">
    <property type="entry name" value="Ribonuclease H-like"/>
    <property type="match status" value="1"/>
</dbReference>
<reference evidence="4 5" key="1">
    <citation type="submission" date="2010-04" db="EMBL/GenBank/DDBJ databases">
        <authorList>
            <person name="Qin X."/>
            <person name="Bachman B."/>
            <person name="Battles P."/>
            <person name="Bell A."/>
            <person name="Bess C."/>
            <person name="Bickham C."/>
            <person name="Chaboub L."/>
            <person name="Chen D."/>
            <person name="Coyle M."/>
            <person name="Deiros D.R."/>
            <person name="Dinh H."/>
            <person name="Forbes L."/>
            <person name="Fowler G."/>
            <person name="Francisco L."/>
            <person name="Fu Q."/>
            <person name="Gubbala S."/>
            <person name="Hale W."/>
            <person name="Han Y."/>
            <person name="Hemphill L."/>
            <person name="Highlander S.K."/>
            <person name="Hirani K."/>
            <person name="Hogues M."/>
            <person name="Jackson L."/>
            <person name="Jakkamsetti A."/>
            <person name="Javaid M."/>
            <person name="Jiang H."/>
            <person name="Korchina V."/>
            <person name="Kovar C."/>
            <person name="Lara F."/>
            <person name="Lee S."/>
            <person name="Mata R."/>
            <person name="Mathew T."/>
            <person name="Moen C."/>
            <person name="Morales K."/>
            <person name="Munidasa M."/>
            <person name="Nazareth L."/>
            <person name="Ngo R."/>
            <person name="Nguyen L."/>
            <person name="Okwuonu G."/>
            <person name="Ongeri F."/>
            <person name="Patil S."/>
            <person name="Petrosino J."/>
            <person name="Pham C."/>
            <person name="Pham P."/>
            <person name="Pu L.-L."/>
            <person name="Puazo M."/>
            <person name="Raj R."/>
            <person name="Reid J."/>
            <person name="Rouhana J."/>
            <person name="Saada N."/>
            <person name="Shang Y."/>
            <person name="Simmons D."/>
            <person name="Thornton R."/>
            <person name="Warren J."/>
            <person name="Weissenberger G."/>
            <person name="Zhang J."/>
            <person name="Zhang L."/>
            <person name="Zhou C."/>
            <person name="Zhu D."/>
            <person name="Muzny D."/>
            <person name="Worley K."/>
            <person name="Gibbs R."/>
        </authorList>
    </citation>
    <scope>NUCLEOTIDE SEQUENCE [LARGE SCALE GENOMIC DNA]</scope>
    <source>
        <strain evidence="4 5">ATCC 49957</strain>
    </source>
</reference>
<protein>
    <submittedName>
        <fullName evidence="4">Putative DNA polymerase III, epsilon subunit</fullName>
    </submittedName>
</protein>
<evidence type="ECO:0000313" key="5">
    <source>
        <dbReference type="Proteomes" id="UP000005324"/>
    </source>
</evidence>
<dbReference type="EMBL" id="ADVL01000212">
    <property type="protein sequence ID" value="EFH12483.1"/>
    <property type="molecule type" value="Genomic_DNA"/>
</dbReference>
<dbReference type="NCBIfam" id="NF006615">
    <property type="entry name" value="PRK09182.1"/>
    <property type="match status" value="1"/>
</dbReference>
<dbReference type="Pfam" id="PF00929">
    <property type="entry name" value="RNase_T"/>
    <property type="match status" value="1"/>
</dbReference>
<dbReference type="GO" id="GO:0045004">
    <property type="term" value="P:DNA replication proofreading"/>
    <property type="evidence" value="ECO:0007669"/>
    <property type="project" value="TreeGrafter"/>
</dbReference>
<organism evidence="4 5">
    <name type="scientific">Pseudoroseomonas cervicalis ATCC 49957</name>
    <dbReference type="NCBI Taxonomy" id="525371"/>
    <lineage>
        <taxon>Bacteria</taxon>
        <taxon>Pseudomonadati</taxon>
        <taxon>Pseudomonadota</taxon>
        <taxon>Alphaproteobacteria</taxon>
        <taxon>Acetobacterales</taxon>
        <taxon>Roseomonadaceae</taxon>
        <taxon>Roseomonas</taxon>
    </lineage>
</organism>
<proteinExistence type="predicted"/>
<dbReference type="GO" id="GO:0008408">
    <property type="term" value="F:3'-5' exonuclease activity"/>
    <property type="evidence" value="ECO:0007669"/>
    <property type="project" value="TreeGrafter"/>
</dbReference>